<accession>A0AA39HWT9</accession>
<keyword evidence="1" id="KW-1133">Transmembrane helix</keyword>
<organism evidence="3 4">
    <name type="scientific">Steinernema hermaphroditum</name>
    <dbReference type="NCBI Taxonomy" id="289476"/>
    <lineage>
        <taxon>Eukaryota</taxon>
        <taxon>Metazoa</taxon>
        <taxon>Ecdysozoa</taxon>
        <taxon>Nematoda</taxon>
        <taxon>Chromadorea</taxon>
        <taxon>Rhabditida</taxon>
        <taxon>Tylenchina</taxon>
        <taxon>Panagrolaimomorpha</taxon>
        <taxon>Strongyloidoidea</taxon>
        <taxon>Steinernematidae</taxon>
        <taxon>Steinernema</taxon>
    </lineage>
</organism>
<keyword evidence="1" id="KW-0472">Membrane</keyword>
<feature type="chain" id="PRO_5041399798" description="G protein-coupled receptor" evidence="2">
    <location>
        <begin position="20"/>
        <end position="341"/>
    </location>
</feature>
<feature type="transmembrane region" description="Helical" evidence="1">
    <location>
        <begin position="183"/>
        <end position="206"/>
    </location>
</feature>
<feature type="transmembrane region" description="Helical" evidence="1">
    <location>
        <begin position="237"/>
        <end position="256"/>
    </location>
</feature>
<keyword evidence="4" id="KW-1185">Reference proteome</keyword>
<dbReference type="EMBL" id="JAUCMV010000003">
    <property type="protein sequence ID" value="KAK0412393.1"/>
    <property type="molecule type" value="Genomic_DNA"/>
</dbReference>
<proteinExistence type="predicted"/>
<evidence type="ECO:0000256" key="1">
    <source>
        <dbReference type="SAM" id="Phobius"/>
    </source>
</evidence>
<feature type="signal peptide" evidence="2">
    <location>
        <begin position="1"/>
        <end position="19"/>
    </location>
</feature>
<protein>
    <recommendedName>
        <fullName evidence="5">G protein-coupled receptor</fullName>
    </recommendedName>
</protein>
<keyword evidence="1" id="KW-0812">Transmembrane</keyword>
<sequence length="341" mass="38969">MLYLLALSLLLASFETAMGHEHHVFEDVEAYMKYLKMVVQYAALVLCAFIIFLSVKYVRQSLIRTYTLNICIAGLVCSVYKVTRENLDPLLDPLLPDSNKIDNLIDSIFHVSMLFPALVLHEVQGTLLIAMTYLVFSEPVKYRNVFSRRNVWISFIVGNFLAVVLGFAMYFEELSVLHTLEIIRIHDIVRFCLEASMITVMFTFYFKTLHVLLFRKDDPNCPISETQRRNRDSLKAVLIYCTTPNVFLVLGAGASLCSMIDTQRLAVITESTRLAHGQSNILMYMEKNTIMTRLFISSLCALVAFPQYRLAVGQLIKRPLKIDRAHVTRLFASRSTETGNH</sequence>
<reference evidence="3" key="1">
    <citation type="submission" date="2023-06" db="EMBL/GenBank/DDBJ databases">
        <title>Genomic analysis of the entomopathogenic nematode Steinernema hermaphroditum.</title>
        <authorList>
            <person name="Schwarz E.M."/>
            <person name="Heppert J.K."/>
            <person name="Baniya A."/>
            <person name="Schwartz H.T."/>
            <person name="Tan C.-H."/>
            <person name="Antoshechkin I."/>
            <person name="Sternberg P.W."/>
            <person name="Goodrich-Blair H."/>
            <person name="Dillman A.R."/>
        </authorList>
    </citation>
    <scope>NUCLEOTIDE SEQUENCE</scope>
    <source>
        <strain evidence="3">PS9179</strain>
        <tissue evidence="3">Whole animal</tissue>
    </source>
</reference>
<evidence type="ECO:0000313" key="4">
    <source>
        <dbReference type="Proteomes" id="UP001175271"/>
    </source>
</evidence>
<gene>
    <name evidence="3" type="ORF">QR680_006186</name>
</gene>
<dbReference type="Proteomes" id="UP001175271">
    <property type="component" value="Unassembled WGS sequence"/>
</dbReference>
<feature type="transmembrane region" description="Helical" evidence="1">
    <location>
        <begin position="65"/>
        <end position="83"/>
    </location>
</feature>
<comment type="caution">
    <text evidence="3">The sequence shown here is derived from an EMBL/GenBank/DDBJ whole genome shotgun (WGS) entry which is preliminary data.</text>
</comment>
<feature type="transmembrane region" description="Helical" evidence="1">
    <location>
        <begin position="113"/>
        <end position="136"/>
    </location>
</feature>
<feature type="transmembrane region" description="Helical" evidence="1">
    <location>
        <begin position="151"/>
        <end position="171"/>
    </location>
</feature>
<evidence type="ECO:0000313" key="3">
    <source>
        <dbReference type="EMBL" id="KAK0412393.1"/>
    </source>
</evidence>
<dbReference type="AlphaFoldDB" id="A0AA39HWT9"/>
<feature type="transmembrane region" description="Helical" evidence="1">
    <location>
        <begin position="290"/>
        <end position="311"/>
    </location>
</feature>
<evidence type="ECO:0008006" key="5">
    <source>
        <dbReference type="Google" id="ProtNLM"/>
    </source>
</evidence>
<evidence type="ECO:0000256" key="2">
    <source>
        <dbReference type="SAM" id="SignalP"/>
    </source>
</evidence>
<name>A0AA39HWT9_9BILA</name>
<keyword evidence="2" id="KW-0732">Signal</keyword>
<feature type="transmembrane region" description="Helical" evidence="1">
    <location>
        <begin position="38"/>
        <end position="58"/>
    </location>
</feature>